<comment type="caution">
    <text evidence="1">The sequence shown here is derived from an EMBL/GenBank/DDBJ whole genome shotgun (WGS) entry which is preliminary data.</text>
</comment>
<proteinExistence type="predicted"/>
<organism evidence="1 2">
    <name type="scientific">Trifolium medium</name>
    <dbReference type="NCBI Taxonomy" id="97028"/>
    <lineage>
        <taxon>Eukaryota</taxon>
        <taxon>Viridiplantae</taxon>
        <taxon>Streptophyta</taxon>
        <taxon>Embryophyta</taxon>
        <taxon>Tracheophyta</taxon>
        <taxon>Spermatophyta</taxon>
        <taxon>Magnoliopsida</taxon>
        <taxon>eudicotyledons</taxon>
        <taxon>Gunneridae</taxon>
        <taxon>Pentapetalae</taxon>
        <taxon>rosids</taxon>
        <taxon>fabids</taxon>
        <taxon>Fabales</taxon>
        <taxon>Fabaceae</taxon>
        <taxon>Papilionoideae</taxon>
        <taxon>50 kb inversion clade</taxon>
        <taxon>NPAAA clade</taxon>
        <taxon>Hologalegina</taxon>
        <taxon>IRL clade</taxon>
        <taxon>Trifolieae</taxon>
        <taxon>Trifolium</taxon>
    </lineage>
</organism>
<accession>A0A392MEF1</accession>
<protein>
    <submittedName>
        <fullName evidence="1">TMV resistance protein N</fullName>
    </submittedName>
</protein>
<name>A0A392MEF1_9FABA</name>
<evidence type="ECO:0000313" key="2">
    <source>
        <dbReference type="Proteomes" id="UP000265520"/>
    </source>
</evidence>
<keyword evidence="2" id="KW-1185">Reference proteome</keyword>
<evidence type="ECO:0000313" key="1">
    <source>
        <dbReference type="EMBL" id="MCH85856.1"/>
    </source>
</evidence>
<feature type="non-terminal residue" evidence="1">
    <location>
        <position position="1"/>
    </location>
</feature>
<reference evidence="1 2" key="1">
    <citation type="journal article" date="2018" name="Front. Plant Sci.">
        <title>Red Clover (Trifolium pratense) and Zigzag Clover (T. medium) - A Picture of Genomic Similarities and Differences.</title>
        <authorList>
            <person name="Dluhosova J."/>
            <person name="Istvanek J."/>
            <person name="Nedelnik J."/>
            <person name="Repkova J."/>
        </authorList>
    </citation>
    <scope>NUCLEOTIDE SEQUENCE [LARGE SCALE GENOMIC DNA]</scope>
    <source>
        <strain evidence="2">cv. 10/8</strain>
        <tissue evidence="1">Leaf</tissue>
    </source>
</reference>
<dbReference type="EMBL" id="LXQA010009264">
    <property type="protein sequence ID" value="MCH85856.1"/>
    <property type="molecule type" value="Genomic_DNA"/>
</dbReference>
<dbReference type="Proteomes" id="UP000265520">
    <property type="component" value="Unassembled WGS sequence"/>
</dbReference>
<dbReference type="AlphaFoldDB" id="A0A392MEF1"/>
<gene>
    <name evidence="1" type="ORF">A2U01_0006708</name>
</gene>
<sequence length="248" mass="26987">GPQISNLCLRSLVIGMGSSQIVMDTLEKSLSQGLPTNSSDYFLPRDNYPSWLAFTCEGPSVVFKVPADSDDCCMKGISLCVLYSSTPGNLATECHPSVLIINYTKLTIQIYKQDTVMLFNDEDWQGVVSKLGVGDNVEIYVALGHGLTVKETSVYLVYGQLTATEIEPSITAEAEPSITAEDETTMEVEPSITAEAEPSFTAEAETTVELEPSITAEAETTVEVELLSKPYGIFTRLVKRVVECLCMN</sequence>